<sequence length="126" mass="14642">MKKIISASLVTLAAATGFLLNNQSAQAHYPYYNRYPYHHIYPGPYCYPYTQWLVREDPADHPQAYSDGYRQGRESSRKNEKYKPRTAGGEFARGFRDGYYGRSFTGQRVIVADRYQPYVTSNCGWF</sequence>
<comment type="caution">
    <text evidence="3">The sequence shown here is derived from an EMBL/GenBank/DDBJ whole genome shotgun (WGS) entry which is preliminary data.</text>
</comment>
<proteinExistence type="predicted"/>
<evidence type="ECO:0000256" key="1">
    <source>
        <dbReference type="SAM" id="MobiDB-lite"/>
    </source>
</evidence>
<feature type="compositionally biased region" description="Basic and acidic residues" evidence="1">
    <location>
        <begin position="70"/>
        <end position="83"/>
    </location>
</feature>
<gene>
    <name evidence="3" type="ORF">G7B40_017635</name>
</gene>
<feature type="signal peptide" evidence="2">
    <location>
        <begin position="1"/>
        <end position="27"/>
    </location>
</feature>
<evidence type="ECO:0000313" key="4">
    <source>
        <dbReference type="Proteomes" id="UP000667802"/>
    </source>
</evidence>
<feature type="region of interest" description="Disordered" evidence="1">
    <location>
        <begin position="63"/>
        <end position="89"/>
    </location>
</feature>
<name>A0AAP5I7P3_9CYAN</name>
<evidence type="ECO:0000256" key="2">
    <source>
        <dbReference type="SAM" id="SignalP"/>
    </source>
</evidence>
<keyword evidence="2" id="KW-0732">Signal</keyword>
<dbReference type="RefSeq" id="WP_208339277.1">
    <property type="nucleotide sequence ID" value="NZ_CAWQFN010000502.1"/>
</dbReference>
<organism evidence="3 4">
    <name type="scientific">Aetokthonos hydrillicola Thurmond2011</name>
    <dbReference type="NCBI Taxonomy" id="2712845"/>
    <lineage>
        <taxon>Bacteria</taxon>
        <taxon>Bacillati</taxon>
        <taxon>Cyanobacteriota</taxon>
        <taxon>Cyanophyceae</taxon>
        <taxon>Nostocales</taxon>
        <taxon>Hapalosiphonaceae</taxon>
        <taxon>Aetokthonos</taxon>
    </lineage>
</organism>
<dbReference type="AlphaFoldDB" id="A0AAP5I7P3"/>
<accession>A0AAP5I7P3</accession>
<dbReference type="Proteomes" id="UP000667802">
    <property type="component" value="Unassembled WGS sequence"/>
</dbReference>
<reference evidence="4" key="1">
    <citation type="journal article" date="2021" name="Science">
        <title>Hunting the eagle killer: A cyanobacterial neurotoxin causes vacuolar myelinopathy.</title>
        <authorList>
            <person name="Breinlinger S."/>
            <person name="Phillips T.J."/>
            <person name="Haram B.N."/>
            <person name="Mares J."/>
            <person name="Martinez Yerena J.A."/>
            <person name="Hrouzek P."/>
            <person name="Sobotka R."/>
            <person name="Henderson W.M."/>
            <person name="Schmieder P."/>
            <person name="Williams S.M."/>
            <person name="Lauderdale J.D."/>
            <person name="Wilde H.D."/>
            <person name="Gerrin W."/>
            <person name="Kust A."/>
            <person name="Washington J.W."/>
            <person name="Wagner C."/>
            <person name="Geier B."/>
            <person name="Liebeke M."/>
            <person name="Enke H."/>
            <person name="Niedermeyer T.H.J."/>
            <person name="Wilde S.B."/>
        </authorList>
    </citation>
    <scope>NUCLEOTIDE SEQUENCE [LARGE SCALE GENOMIC DNA]</scope>
    <source>
        <strain evidence="4">Thurmond2011</strain>
    </source>
</reference>
<feature type="chain" id="PRO_5042954211" evidence="2">
    <location>
        <begin position="28"/>
        <end position="126"/>
    </location>
</feature>
<evidence type="ECO:0000313" key="3">
    <source>
        <dbReference type="EMBL" id="MDR9896366.1"/>
    </source>
</evidence>
<protein>
    <submittedName>
        <fullName evidence="3">Uncharacterized protein</fullName>
    </submittedName>
</protein>
<keyword evidence="4" id="KW-1185">Reference proteome</keyword>
<dbReference type="EMBL" id="JAALHA020000008">
    <property type="protein sequence ID" value="MDR9896366.1"/>
    <property type="molecule type" value="Genomic_DNA"/>
</dbReference>